<dbReference type="InterPro" id="IPR010319">
    <property type="entry name" value="Transglutaminase-like_Cys_pept"/>
</dbReference>
<dbReference type="Pfam" id="PF04473">
    <property type="entry name" value="DUF553"/>
    <property type="match status" value="1"/>
</dbReference>
<comment type="caution">
    <text evidence="2">The sequence shown here is derived from an EMBL/GenBank/DDBJ whole genome shotgun (WGS) entry which is preliminary data.</text>
</comment>
<accession>X0UXW2</accession>
<evidence type="ECO:0000313" key="2">
    <source>
        <dbReference type="EMBL" id="GAG05143.1"/>
    </source>
</evidence>
<evidence type="ECO:0000259" key="1">
    <source>
        <dbReference type="Pfam" id="PF04473"/>
    </source>
</evidence>
<dbReference type="InterPro" id="IPR038765">
    <property type="entry name" value="Papain-like_cys_pep_sf"/>
</dbReference>
<dbReference type="SUPFAM" id="SSF54001">
    <property type="entry name" value="Cysteine proteinases"/>
    <property type="match status" value="1"/>
</dbReference>
<proteinExistence type="predicted"/>
<dbReference type="Gene3D" id="3.10.620.30">
    <property type="match status" value="1"/>
</dbReference>
<feature type="domain" description="Transglutaminase-like" evidence="1">
    <location>
        <begin position="48"/>
        <end position="137"/>
    </location>
</feature>
<protein>
    <recommendedName>
        <fullName evidence="1">Transglutaminase-like domain-containing protein</fullName>
    </recommendedName>
</protein>
<gene>
    <name evidence="2" type="ORF">S01H1_36521</name>
</gene>
<reference evidence="2" key="1">
    <citation type="journal article" date="2014" name="Front. Microbiol.">
        <title>High frequency of phylogenetically diverse reductive dehalogenase-homologous genes in deep subseafloor sedimentary metagenomes.</title>
        <authorList>
            <person name="Kawai M."/>
            <person name="Futagami T."/>
            <person name="Toyoda A."/>
            <person name="Takaki Y."/>
            <person name="Nishi S."/>
            <person name="Hori S."/>
            <person name="Arai W."/>
            <person name="Tsubouchi T."/>
            <person name="Morono Y."/>
            <person name="Uchiyama I."/>
            <person name="Ito T."/>
            <person name="Fujiyama A."/>
            <person name="Inagaki F."/>
            <person name="Takami H."/>
        </authorList>
    </citation>
    <scope>NUCLEOTIDE SEQUENCE</scope>
    <source>
        <strain evidence="2">Expedition CK06-06</strain>
    </source>
</reference>
<dbReference type="AlphaFoldDB" id="X0UXW2"/>
<name>X0UXW2_9ZZZZ</name>
<organism evidence="2">
    <name type="scientific">marine sediment metagenome</name>
    <dbReference type="NCBI Taxonomy" id="412755"/>
    <lineage>
        <taxon>unclassified sequences</taxon>
        <taxon>metagenomes</taxon>
        <taxon>ecological metagenomes</taxon>
    </lineage>
</organism>
<feature type="non-terminal residue" evidence="2">
    <location>
        <position position="181"/>
    </location>
</feature>
<dbReference type="EMBL" id="BARS01022885">
    <property type="protein sequence ID" value="GAG05143.1"/>
    <property type="molecule type" value="Genomic_DNA"/>
</dbReference>
<dbReference type="InterPro" id="IPR007562">
    <property type="entry name" value="Transglutaminase-like_domain"/>
</dbReference>
<sequence>MSISVPQSLYEYYQSQPRGVWASDGYSKFVLDAQDDSLMLELRNALLLNNSYQATIENALAFVQKAVDYQLDPAGAEYPRYPVETLVEGIGDCEDSAILYASIVRTFGYNSGVLLVSVDTDGDQVSDHVAVFVRVADCFIEAHPERSLWDISGKTYAFAETAVSGGYLALGVDPWGIEQED</sequence>
<dbReference type="PANTHER" id="PTHR39327:SF1">
    <property type="entry name" value="BLR5470 PROTEIN"/>
    <property type="match status" value="1"/>
</dbReference>
<dbReference type="PANTHER" id="PTHR39327">
    <property type="match status" value="1"/>
</dbReference>